<dbReference type="GeneID" id="37289056"/>
<reference evidence="2 3" key="1">
    <citation type="submission" date="2018-07" db="EMBL/GenBank/DDBJ databases">
        <title>Genome sequences of Haloplanus sp. CBA1112.</title>
        <authorList>
            <person name="Kim Y.B."/>
            <person name="Roh S.W."/>
        </authorList>
    </citation>
    <scope>NUCLEOTIDE SEQUENCE [LARGE SCALE GENOMIC DNA]</scope>
    <source>
        <strain evidence="2 3">CBA1112</strain>
        <plasmid evidence="3">pcba1112-02</plasmid>
    </source>
</reference>
<dbReference type="PANTHER" id="PTHR13356">
    <property type="entry name" value="OB FOLD NUCLEIC ACID BINDING PROTEIN-RELATED"/>
    <property type="match status" value="1"/>
</dbReference>
<keyword evidence="1" id="KW-0238">DNA-binding</keyword>
<dbReference type="GO" id="GO:0003677">
    <property type="term" value="F:DNA binding"/>
    <property type="evidence" value="ECO:0007669"/>
    <property type="project" value="UniProtKB-KW"/>
</dbReference>
<dbReference type="RefSeq" id="WP_114606852.1">
    <property type="nucleotide sequence ID" value="NZ_CP031149.1"/>
</dbReference>
<protein>
    <recommendedName>
        <fullName evidence="4">Replication factor A</fullName>
    </recommendedName>
</protein>
<accession>A0A345EIC5</accession>
<evidence type="ECO:0000313" key="3">
    <source>
        <dbReference type="Proteomes" id="UP000252985"/>
    </source>
</evidence>
<evidence type="ECO:0000313" key="2">
    <source>
        <dbReference type="EMBL" id="AXG11947.1"/>
    </source>
</evidence>
<geneLocation type="plasmid" evidence="3">
    <name>pcba1112-02</name>
</geneLocation>
<keyword evidence="2" id="KW-0614">Plasmid</keyword>
<dbReference type="InterPro" id="IPR051231">
    <property type="entry name" value="SOSS-B"/>
</dbReference>
<dbReference type="GO" id="GO:0000724">
    <property type="term" value="P:double-strand break repair via homologous recombination"/>
    <property type="evidence" value="ECO:0007669"/>
    <property type="project" value="TreeGrafter"/>
</dbReference>
<proteinExistence type="predicted"/>
<gene>
    <name evidence="2" type="ORF">DU484_18720</name>
</gene>
<dbReference type="GO" id="GO:0010212">
    <property type="term" value="P:response to ionizing radiation"/>
    <property type="evidence" value="ECO:0007669"/>
    <property type="project" value="TreeGrafter"/>
</dbReference>
<dbReference type="PANTHER" id="PTHR13356:SF8">
    <property type="entry name" value="REPLICATION PROTEIN A"/>
    <property type="match status" value="1"/>
</dbReference>
<evidence type="ECO:0000256" key="1">
    <source>
        <dbReference type="ARBA" id="ARBA00023125"/>
    </source>
</evidence>
<dbReference type="Proteomes" id="UP000252985">
    <property type="component" value="Plasmid pCBA1112-02"/>
</dbReference>
<name>A0A345EIC5_9EURY</name>
<evidence type="ECO:0008006" key="4">
    <source>
        <dbReference type="Google" id="ProtNLM"/>
    </source>
</evidence>
<dbReference type="EMBL" id="CP031149">
    <property type="protein sequence ID" value="AXG11947.1"/>
    <property type="molecule type" value="Genomic_DNA"/>
</dbReference>
<organism evidence="2 3">
    <name type="scientific">Haloplanus rubicundus</name>
    <dbReference type="NCBI Taxonomy" id="1547898"/>
    <lineage>
        <taxon>Archaea</taxon>
        <taxon>Methanobacteriati</taxon>
        <taxon>Methanobacteriota</taxon>
        <taxon>Stenosarchaea group</taxon>
        <taxon>Halobacteria</taxon>
        <taxon>Halobacteriales</taxon>
        <taxon>Haloferacaceae</taxon>
        <taxon>Haloplanus</taxon>
    </lineage>
</organism>
<dbReference type="CDD" id="cd04491">
    <property type="entry name" value="SoSSB_OBF"/>
    <property type="match status" value="1"/>
</dbReference>
<dbReference type="KEGG" id="haq:DU484_18720"/>
<dbReference type="InterPro" id="IPR012340">
    <property type="entry name" value="NA-bd_OB-fold"/>
</dbReference>
<dbReference type="Gene3D" id="2.40.50.140">
    <property type="entry name" value="Nucleic acid-binding proteins"/>
    <property type="match status" value="1"/>
</dbReference>
<sequence length="535" mass="57324">MCANITTDVAQRAEDISGEFGEMGVEIPASGIEERIAALQEYSVPIETAVETTVRNLIDDHDLESSDLSDGVKAVAGFVGTGNSSSRGFDRIALEDISDLGDEEWVDVRAQIVDLWEPHSDSMRQVGLIADETAQMKFVVWAKNTDSLPTLEEGVTYDITSAVTNEYESKYSISLNKASSVTESEEAVEPTDGSIRATGTLVGLDEGSGLIKRCSSKDCTRVVQNGRCSEHGDVDGVFDLRLKAILDDGNRAVRTLFNAEMTEAVSGVSLDDAIEMASEALDPSVVETELRELLIGRTYDIRGPVIGEYFLVDEVEEISYSGENAGLSNAALEDAATQRQPAKRVFAEELNMATHSFTRPEDEGDDRAPKFTLLPSGEAVNRVLVVGALIETSDVGDDSEFWKGRVMAGGEVVNIYAGQYQQEPMAVLRSAETPSFVAVVGKVHQYETDAGVNVSIQPEHISTVGGEIRDSWMAETINATRARLGALESGESDAADAVLSVYNSDTSAIEAAVQATAEDLAPAGSDIESEPAPAQ</sequence>
<dbReference type="SUPFAM" id="SSF50249">
    <property type="entry name" value="Nucleic acid-binding proteins"/>
    <property type="match status" value="2"/>
</dbReference>
<dbReference type="AlphaFoldDB" id="A0A345EIC5"/>